<evidence type="ECO:0000313" key="2">
    <source>
        <dbReference type="Proteomes" id="UP000192596"/>
    </source>
</evidence>
<dbReference type="AlphaFoldDB" id="A0A1V8TAZ4"/>
<dbReference type="CDD" id="cd00408">
    <property type="entry name" value="DHDPS-like"/>
    <property type="match status" value="1"/>
</dbReference>
<dbReference type="Pfam" id="PF00701">
    <property type="entry name" value="DHDPS"/>
    <property type="match status" value="1"/>
</dbReference>
<dbReference type="Proteomes" id="UP000192596">
    <property type="component" value="Unassembled WGS sequence"/>
</dbReference>
<dbReference type="STRING" id="1507870.A0A1V8TAZ4"/>
<dbReference type="OrthoDB" id="191315at2759"/>
<proteinExistence type="predicted"/>
<dbReference type="PANTHER" id="PTHR12128:SF47">
    <property type="entry name" value="DIHYDRODIPICOLINATE SYNTHASE-RELATED"/>
    <property type="match status" value="1"/>
</dbReference>
<dbReference type="PRINTS" id="PR00146">
    <property type="entry name" value="DHPICSNTHASE"/>
</dbReference>
<organism evidence="1 2">
    <name type="scientific">Cryoendolithus antarcticus</name>
    <dbReference type="NCBI Taxonomy" id="1507870"/>
    <lineage>
        <taxon>Eukaryota</taxon>
        <taxon>Fungi</taxon>
        <taxon>Dikarya</taxon>
        <taxon>Ascomycota</taxon>
        <taxon>Pezizomycotina</taxon>
        <taxon>Dothideomycetes</taxon>
        <taxon>Dothideomycetidae</taxon>
        <taxon>Cladosporiales</taxon>
        <taxon>Cladosporiaceae</taxon>
        <taxon>Cryoendolithus</taxon>
    </lineage>
</organism>
<dbReference type="GO" id="GO:0008840">
    <property type="term" value="F:4-hydroxy-tetrahydrodipicolinate synthase activity"/>
    <property type="evidence" value="ECO:0007669"/>
    <property type="project" value="TreeGrafter"/>
</dbReference>
<accession>A0A1V8TAZ4</accession>
<dbReference type="EMBL" id="NAJO01000012">
    <property type="protein sequence ID" value="OQO08529.1"/>
    <property type="molecule type" value="Genomic_DNA"/>
</dbReference>
<protein>
    <submittedName>
        <fullName evidence="1">Putative 4-hydroxy-2-oxoglutarate aldolase, mitochondrial</fullName>
    </submittedName>
</protein>
<evidence type="ECO:0000313" key="1">
    <source>
        <dbReference type="EMBL" id="OQO08529.1"/>
    </source>
</evidence>
<dbReference type="PANTHER" id="PTHR12128">
    <property type="entry name" value="DIHYDRODIPICOLINATE SYNTHASE"/>
    <property type="match status" value="1"/>
</dbReference>
<dbReference type="InterPro" id="IPR013785">
    <property type="entry name" value="Aldolase_TIM"/>
</dbReference>
<reference evidence="2" key="1">
    <citation type="submission" date="2017-03" db="EMBL/GenBank/DDBJ databases">
        <title>Genomes of endolithic fungi from Antarctica.</title>
        <authorList>
            <person name="Coleine C."/>
            <person name="Masonjones S."/>
            <person name="Stajich J.E."/>
        </authorList>
    </citation>
    <scope>NUCLEOTIDE SEQUENCE [LARGE SCALE GENOMIC DNA]</scope>
    <source>
        <strain evidence="2">CCFEE 5527</strain>
    </source>
</reference>
<dbReference type="InParanoid" id="A0A1V8TAZ4"/>
<comment type="caution">
    <text evidence="1">The sequence shown here is derived from an EMBL/GenBank/DDBJ whole genome shotgun (WGS) entry which is preliminary data.</text>
</comment>
<dbReference type="SUPFAM" id="SSF51569">
    <property type="entry name" value="Aldolase"/>
    <property type="match status" value="1"/>
</dbReference>
<dbReference type="InterPro" id="IPR002220">
    <property type="entry name" value="DapA-like"/>
</dbReference>
<dbReference type="SMART" id="SM01130">
    <property type="entry name" value="DHDPS"/>
    <property type="match status" value="1"/>
</dbReference>
<keyword evidence="2" id="KW-1185">Reference proteome</keyword>
<gene>
    <name evidence="1" type="ORF">B0A48_06399</name>
</gene>
<name>A0A1V8TAZ4_9PEZI</name>
<sequence length="323" mass="34179">MSASNGTSTRPKAPHVPPPGIWAPAITFFDPETDSLDLAAQSKYYAYLSKHLTGLVILGTNAETFLLTQSERAALLKCAREAVGPDHPIMAGVSGHSTKQVLEFIGDAVDAGADYALLLPCAYFGKATTNRVIESFYAEVAEKSPLPIVIYNFPGVCNGIDLDSDIIATLAQRHKNIVGVKLTCGSVAKIARLGAVLPKEEFSVFGGQSDFLLGGLASGSAGCVAAFANVFPKSISKIYRLYQEGKGEEALKLHQKAALAERVCKAGIASTKFAAGLTSAKSAGIEDAERLLAPRKPYEPVAEGAKEGVRKTMAEMMKIEDSL</sequence>
<dbReference type="Gene3D" id="3.20.20.70">
    <property type="entry name" value="Aldolase class I"/>
    <property type="match status" value="1"/>
</dbReference>